<dbReference type="PROSITE" id="PS00237">
    <property type="entry name" value="G_PROTEIN_RECEP_F1_1"/>
    <property type="match status" value="1"/>
</dbReference>
<feature type="transmembrane region" description="Helical" evidence="8">
    <location>
        <begin position="68"/>
        <end position="93"/>
    </location>
</feature>
<dbReference type="GO" id="GO:0016020">
    <property type="term" value="C:membrane"/>
    <property type="evidence" value="ECO:0007669"/>
    <property type="project" value="UniProtKB-SubCell"/>
</dbReference>
<evidence type="ECO:0000256" key="6">
    <source>
        <dbReference type="ARBA" id="ARBA00023170"/>
    </source>
</evidence>
<comment type="caution">
    <text evidence="11">The sequence shown here is derived from an EMBL/GenBank/DDBJ whole genome shotgun (WGS) entry which is preliminary data.</text>
</comment>
<dbReference type="InterPro" id="IPR017452">
    <property type="entry name" value="GPCR_Rhodpsn_7TM"/>
</dbReference>
<protein>
    <recommendedName>
        <fullName evidence="9">G-protein coupled receptors family 1 profile domain-containing protein</fullName>
    </recommendedName>
</protein>
<dbReference type="PROSITE" id="PS50262">
    <property type="entry name" value="G_PROTEIN_RECEP_F1_2"/>
    <property type="match status" value="1"/>
</dbReference>
<evidence type="ECO:0000256" key="5">
    <source>
        <dbReference type="ARBA" id="ARBA00023136"/>
    </source>
</evidence>
<comment type="subcellular location">
    <subcellularLocation>
        <location evidence="1">Membrane</location>
        <topology evidence="1">Multi-pass membrane protein</topology>
    </subcellularLocation>
</comment>
<dbReference type="AlphaFoldDB" id="A0ABD3VAL2"/>
<evidence type="ECO:0000313" key="11">
    <source>
        <dbReference type="EMBL" id="KAL3858555.1"/>
    </source>
</evidence>
<dbReference type="Proteomes" id="UP001634394">
    <property type="component" value="Unassembled WGS sequence"/>
</dbReference>
<dbReference type="SUPFAM" id="SSF81321">
    <property type="entry name" value="Family A G protein-coupled receptor-like"/>
    <property type="match status" value="1"/>
</dbReference>
<keyword evidence="7" id="KW-0807">Transducer</keyword>
<dbReference type="PANTHER" id="PTHR24238">
    <property type="entry name" value="G-PROTEIN COUPLED RECEPTOR"/>
    <property type="match status" value="1"/>
</dbReference>
<dbReference type="PANTHER" id="PTHR24238:SF47">
    <property type="entry name" value="ECDYSTEROIDS_DOPAMINE RECEPTOR-RELATED"/>
    <property type="match status" value="1"/>
</dbReference>
<evidence type="ECO:0000256" key="3">
    <source>
        <dbReference type="ARBA" id="ARBA00022989"/>
    </source>
</evidence>
<organism evidence="11 12">
    <name type="scientific">Sinanodonta woodiana</name>
    <name type="common">Chinese pond mussel</name>
    <name type="synonym">Anodonta woodiana</name>
    <dbReference type="NCBI Taxonomy" id="1069815"/>
    <lineage>
        <taxon>Eukaryota</taxon>
        <taxon>Metazoa</taxon>
        <taxon>Spiralia</taxon>
        <taxon>Lophotrochozoa</taxon>
        <taxon>Mollusca</taxon>
        <taxon>Bivalvia</taxon>
        <taxon>Autobranchia</taxon>
        <taxon>Heteroconchia</taxon>
        <taxon>Palaeoheterodonta</taxon>
        <taxon>Unionida</taxon>
        <taxon>Unionoidea</taxon>
        <taxon>Unionidae</taxon>
        <taxon>Unioninae</taxon>
        <taxon>Sinanodonta</taxon>
    </lineage>
</organism>
<evidence type="ECO:0000256" key="2">
    <source>
        <dbReference type="ARBA" id="ARBA00022692"/>
    </source>
</evidence>
<evidence type="ECO:0000259" key="9">
    <source>
        <dbReference type="PROSITE" id="PS50262"/>
    </source>
</evidence>
<keyword evidence="5 8" id="KW-0472">Membrane</keyword>
<evidence type="ECO:0000313" key="10">
    <source>
        <dbReference type="EMBL" id="KAL3858407.1"/>
    </source>
</evidence>
<feature type="transmembrane region" description="Helical" evidence="8">
    <location>
        <begin position="105"/>
        <end position="126"/>
    </location>
</feature>
<gene>
    <name evidence="10" type="ORF">ACJMK2_012998</name>
    <name evidence="11" type="ORF">ACJMK2_013140</name>
</gene>
<sequence length="182" mass="20702">MQSIYGKLSISAEDNQDLQIEILNNEEALRNIGGIIFVRHLIFAGIGGNSIAMFVYVRKFKQSSYRTFIVTLAILDLVTCYVLMPIVVVALRYPIMHQNIGACKVSYFVLYFMAIGSSIILITIAAERYRKICVPHRRQMSEKISKYICVLDLIIRILLSWPAAVMYGNRTFKTNVDVIVGR</sequence>
<dbReference type="InterPro" id="IPR000276">
    <property type="entry name" value="GPCR_Rhodpsn"/>
</dbReference>
<keyword evidence="6" id="KW-0675">Receptor</keyword>
<keyword evidence="12" id="KW-1185">Reference proteome</keyword>
<feature type="domain" description="G-protein coupled receptors family 1 profile" evidence="9">
    <location>
        <begin position="48"/>
        <end position="182"/>
    </location>
</feature>
<dbReference type="GO" id="GO:0004930">
    <property type="term" value="F:G protein-coupled receptor activity"/>
    <property type="evidence" value="ECO:0007669"/>
    <property type="project" value="UniProtKB-KW"/>
</dbReference>
<evidence type="ECO:0000256" key="1">
    <source>
        <dbReference type="ARBA" id="ARBA00004141"/>
    </source>
</evidence>
<proteinExistence type="predicted"/>
<evidence type="ECO:0000256" key="8">
    <source>
        <dbReference type="SAM" id="Phobius"/>
    </source>
</evidence>
<keyword evidence="2 8" id="KW-0812">Transmembrane</keyword>
<keyword evidence="3 8" id="KW-1133">Transmembrane helix</keyword>
<evidence type="ECO:0000313" key="12">
    <source>
        <dbReference type="Proteomes" id="UP001634394"/>
    </source>
</evidence>
<evidence type="ECO:0000256" key="7">
    <source>
        <dbReference type="ARBA" id="ARBA00023224"/>
    </source>
</evidence>
<dbReference type="EMBL" id="JBJQND010000013">
    <property type="protein sequence ID" value="KAL3858407.1"/>
    <property type="molecule type" value="Genomic_DNA"/>
</dbReference>
<reference evidence="11 12" key="1">
    <citation type="submission" date="2024-11" db="EMBL/GenBank/DDBJ databases">
        <title>Chromosome-level genome assembly of the freshwater bivalve Anodonta woodiana.</title>
        <authorList>
            <person name="Chen X."/>
        </authorList>
    </citation>
    <scope>NUCLEOTIDE SEQUENCE [LARGE SCALE GENOMIC DNA]</scope>
    <source>
        <strain evidence="11">MN2024</strain>
        <tissue evidence="11">Gills</tissue>
    </source>
</reference>
<dbReference type="Pfam" id="PF00001">
    <property type="entry name" value="7tm_1"/>
    <property type="match status" value="1"/>
</dbReference>
<evidence type="ECO:0000256" key="4">
    <source>
        <dbReference type="ARBA" id="ARBA00023040"/>
    </source>
</evidence>
<feature type="transmembrane region" description="Helical" evidence="8">
    <location>
        <begin position="147"/>
        <end position="167"/>
    </location>
</feature>
<dbReference type="CDD" id="cd00637">
    <property type="entry name" value="7tm_classA_rhodopsin-like"/>
    <property type="match status" value="1"/>
</dbReference>
<dbReference type="Gene3D" id="1.20.1070.10">
    <property type="entry name" value="Rhodopsin 7-helix transmembrane proteins"/>
    <property type="match status" value="1"/>
</dbReference>
<feature type="transmembrane region" description="Helical" evidence="8">
    <location>
        <begin position="32"/>
        <end position="56"/>
    </location>
</feature>
<name>A0ABD3VAL2_SINWO</name>
<keyword evidence="4" id="KW-0297">G-protein coupled receptor</keyword>
<accession>A0ABD3VAL2</accession>
<dbReference type="EMBL" id="JBJQND010000013">
    <property type="protein sequence ID" value="KAL3858555.1"/>
    <property type="molecule type" value="Genomic_DNA"/>
</dbReference>